<keyword evidence="2" id="KW-1185">Reference proteome</keyword>
<organism evidence="1 2">
    <name type="scientific">Kineosphaera limosa NBRC 100340</name>
    <dbReference type="NCBI Taxonomy" id="1184609"/>
    <lineage>
        <taxon>Bacteria</taxon>
        <taxon>Bacillati</taxon>
        <taxon>Actinomycetota</taxon>
        <taxon>Actinomycetes</taxon>
        <taxon>Micrococcales</taxon>
        <taxon>Dermatophilaceae</taxon>
        <taxon>Kineosphaera</taxon>
    </lineage>
</organism>
<protein>
    <recommendedName>
        <fullName evidence="3">Ribbon-helix-helix protein CopG domain-containing protein</fullName>
    </recommendedName>
</protein>
<comment type="caution">
    <text evidence="1">The sequence shown here is derived from an EMBL/GenBank/DDBJ whole genome shotgun (WGS) entry which is preliminary data.</text>
</comment>
<sequence>MTLRLTDEQDAKLTALADRQGISKQQAVIRLIDTAALRDARRREVDTIMDDVLARDAELLERLAQ</sequence>
<evidence type="ECO:0000313" key="1">
    <source>
        <dbReference type="EMBL" id="GAB94694.1"/>
    </source>
</evidence>
<dbReference type="Proteomes" id="UP000008366">
    <property type="component" value="Unassembled WGS sequence"/>
</dbReference>
<gene>
    <name evidence="1" type="ORF">KILIM_010_00250</name>
</gene>
<dbReference type="STRING" id="1184609.KILIM_010_00250"/>
<dbReference type="EMBL" id="BAHD01000010">
    <property type="protein sequence ID" value="GAB94694.1"/>
    <property type="molecule type" value="Genomic_DNA"/>
</dbReference>
<dbReference type="AlphaFoldDB" id="K6X7A8"/>
<reference evidence="1 2" key="1">
    <citation type="submission" date="2012-08" db="EMBL/GenBank/DDBJ databases">
        <title>Whole genome shotgun sequence of Kineosphaera limosa NBRC 100340.</title>
        <authorList>
            <person name="Yoshida I."/>
            <person name="Isaki S."/>
            <person name="Hosoyama A."/>
            <person name="Tsuchikane K."/>
            <person name="Katsumata H."/>
            <person name="Ando Y."/>
            <person name="Ohji S."/>
            <person name="Hamada M."/>
            <person name="Tamura T."/>
            <person name="Yamazoe A."/>
            <person name="Yamazaki S."/>
            <person name="Fujita N."/>
        </authorList>
    </citation>
    <scope>NUCLEOTIDE SEQUENCE [LARGE SCALE GENOMIC DNA]</scope>
    <source>
        <strain evidence="1 2">NBRC 100340</strain>
    </source>
</reference>
<evidence type="ECO:0008006" key="3">
    <source>
        <dbReference type="Google" id="ProtNLM"/>
    </source>
</evidence>
<evidence type="ECO:0000313" key="2">
    <source>
        <dbReference type="Proteomes" id="UP000008366"/>
    </source>
</evidence>
<proteinExistence type="predicted"/>
<accession>K6X7A8</accession>
<name>K6X7A8_9MICO</name>